<gene>
    <name evidence="1" type="ORF">SDC9_124528</name>
</gene>
<accession>A0A645CL84</accession>
<dbReference type="AlphaFoldDB" id="A0A645CL84"/>
<sequence length="87" mass="10579">MLKYLDRYPIELPCRYSNKVACFNLVYIVSNIYLIEQYTSTQRNESETFKAFIRRIHQIEIYTKKGIETFTTSEYLERGHTKWKIEN</sequence>
<proteinExistence type="predicted"/>
<protein>
    <submittedName>
        <fullName evidence="1">Uncharacterized protein</fullName>
    </submittedName>
</protein>
<reference evidence="1" key="1">
    <citation type="submission" date="2019-08" db="EMBL/GenBank/DDBJ databases">
        <authorList>
            <person name="Kucharzyk K."/>
            <person name="Murdoch R.W."/>
            <person name="Higgins S."/>
            <person name="Loffler F."/>
        </authorList>
    </citation>
    <scope>NUCLEOTIDE SEQUENCE</scope>
</reference>
<evidence type="ECO:0000313" key="1">
    <source>
        <dbReference type="EMBL" id="MPM77522.1"/>
    </source>
</evidence>
<name>A0A645CL84_9ZZZZ</name>
<comment type="caution">
    <text evidence="1">The sequence shown here is derived from an EMBL/GenBank/DDBJ whole genome shotgun (WGS) entry which is preliminary data.</text>
</comment>
<dbReference type="EMBL" id="VSSQ01027999">
    <property type="protein sequence ID" value="MPM77522.1"/>
    <property type="molecule type" value="Genomic_DNA"/>
</dbReference>
<organism evidence="1">
    <name type="scientific">bioreactor metagenome</name>
    <dbReference type="NCBI Taxonomy" id="1076179"/>
    <lineage>
        <taxon>unclassified sequences</taxon>
        <taxon>metagenomes</taxon>
        <taxon>ecological metagenomes</taxon>
    </lineage>
</organism>